<feature type="compositionally biased region" description="Basic and acidic residues" evidence="1">
    <location>
        <begin position="68"/>
        <end position="80"/>
    </location>
</feature>
<evidence type="ECO:0000256" key="1">
    <source>
        <dbReference type="SAM" id="MobiDB-lite"/>
    </source>
</evidence>
<name>A0A8C8BQT2_9STRI</name>
<sequence>MEWDSLGAGGYLVTLTHCNLSSDSILGIPAVEPLKEGETSNGLQPGIKVLSSSASAQWGPHQAQVGPEEDHDHLYHPQDDAREDDAQGLPRILSLEVQSGLEEDHDHLHHG</sequence>
<dbReference type="Ensembl" id="ENSOSUT00000021950.1">
    <property type="protein sequence ID" value="ENSOSUP00000021289.1"/>
    <property type="gene ID" value="ENSOSUG00000014776.1"/>
</dbReference>
<organism evidence="2 3">
    <name type="scientific">Otus sunia</name>
    <name type="common">Oriental scops-owl</name>
    <dbReference type="NCBI Taxonomy" id="257818"/>
    <lineage>
        <taxon>Eukaryota</taxon>
        <taxon>Metazoa</taxon>
        <taxon>Chordata</taxon>
        <taxon>Craniata</taxon>
        <taxon>Vertebrata</taxon>
        <taxon>Euteleostomi</taxon>
        <taxon>Archelosauria</taxon>
        <taxon>Archosauria</taxon>
        <taxon>Dinosauria</taxon>
        <taxon>Saurischia</taxon>
        <taxon>Theropoda</taxon>
        <taxon>Coelurosauria</taxon>
        <taxon>Aves</taxon>
        <taxon>Neognathae</taxon>
        <taxon>Neoaves</taxon>
        <taxon>Telluraves</taxon>
        <taxon>Strigiformes</taxon>
        <taxon>Strigidae</taxon>
        <taxon>Otus</taxon>
    </lineage>
</organism>
<evidence type="ECO:0000313" key="3">
    <source>
        <dbReference type="Proteomes" id="UP000694552"/>
    </source>
</evidence>
<reference evidence="2" key="2">
    <citation type="submission" date="2025-09" db="UniProtKB">
        <authorList>
            <consortium name="Ensembl"/>
        </authorList>
    </citation>
    <scope>IDENTIFICATION</scope>
</reference>
<feature type="region of interest" description="Disordered" evidence="1">
    <location>
        <begin position="35"/>
        <end position="91"/>
    </location>
</feature>
<dbReference type="AlphaFoldDB" id="A0A8C8BQT2"/>
<proteinExistence type="predicted"/>
<evidence type="ECO:0000313" key="2">
    <source>
        <dbReference type="Ensembl" id="ENSOSUP00000021289.1"/>
    </source>
</evidence>
<protein>
    <submittedName>
        <fullName evidence="2">Uncharacterized protein</fullName>
    </submittedName>
</protein>
<keyword evidence="3" id="KW-1185">Reference proteome</keyword>
<dbReference type="Proteomes" id="UP000694552">
    <property type="component" value="Unplaced"/>
</dbReference>
<reference evidence="2" key="1">
    <citation type="submission" date="2025-08" db="UniProtKB">
        <authorList>
            <consortium name="Ensembl"/>
        </authorList>
    </citation>
    <scope>IDENTIFICATION</scope>
</reference>
<accession>A0A8C8BQT2</accession>